<evidence type="ECO:0000259" key="14">
    <source>
        <dbReference type="Pfam" id="PF01233"/>
    </source>
</evidence>
<feature type="compositionally biased region" description="Low complexity" evidence="13">
    <location>
        <begin position="11"/>
        <end position="24"/>
    </location>
</feature>
<dbReference type="PROSITE" id="PS00975">
    <property type="entry name" value="NMT_1"/>
    <property type="match status" value="1"/>
</dbReference>
<feature type="domain" description="Glycylpeptide N-tetradecanoyltransferase N-terminal" evidence="14">
    <location>
        <begin position="182"/>
        <end position="336"/>
    </location>
</feature>
<evidence type="ECO:0000313" key="17">
    <source>
        <dbReference type="Proteomes" id="UP000250140"/>
    </source>
</evidence>
<evidence type="ECO:0000256" key="8">
    <source>
        <dbReference type="ARBA" id="ARBA00022679"/>
    </source>
</evidence>
<dbReference type="FunFam" id="3.40.630.30:FF:000056">
    <property type="entry name" value="Glycylpeptide N-tetradecanoyltransferase"/>
    <property type="match status" value="1"/>
</dbReference>
<name>A0A8E2EST3_9PEZI</name>
<protein>
    <recommendedName>
        <fullName evidence="6 11">Glycylpeptide N-tetradecanoyltransferase</fullName>
        <ecNumber evidence="5 11">2.3.1.97</ecNumber>
    </recommendedName>
</protein>
<evidence type="ECO:0000313" key="16">
    <source>
        <dbReference type="EMBL" id="OCL03941.1"/>
    </source>
</evidence>
<evidence type="ECO:0000256" key="2">
    <source>
        <dbReference type="ARBA" id="ARBA00004496"/>
    </source>
</evidence>
<feature type="region of interest" description="Disordered" evidence="13">
    <location>
        <begin position="1"/>
        <end position="89"/>
    </location>
</feature>
<evidence type="ECO:0000256" key="4">
    <source>
        <dbReference type="ARBA" id="ARBA00011245"/>
    </source>
</evidence>
<dbReference type="Pfam" id="PF01233">
    <property type="entry name" value="NMT"/>
    <property type="match status" value="1"/>
</dbReference>
<comment type="function">
    <text evidence="1 11">Adds a myristoyl group to the N-terminal glycine residue of certain cellular proteins.</text>
</comment>
<evidence type="ECO:0000256" key="1">
    <source>
        <dbReference type="ARBA" id="ARBA00003900"/>
    </source>
</evidence>
<evidence type="ECO:0000259" key="15">
    <source>
        <dbReference type="Pfam" id="PF02799"/>
    </source>
</evidence>
<gene>
    <name evidence="16" type="ORF">AOQ84DRAFT_325074</name>
</gene>
<keyword evidence="9 11" id="KW-0012">Acyltransferase</keyword>
<reference evidence="16 17" key="1">
    <citation type="journal article" date="2016" name="Nat. Commun.">
        <title>Ectomycorrhizal ecology is imprinted in the genome of the dominant symbiotic fungus Cenococcum geophilum.</title>
        <authorList>
            <consortium name="DOE Joint Genome Institute"/>
            <person name="Peter M."/>
            <person name="Kohler A."/>
            <person name="Ohm R.A."/>
            <person name="Kuo A."/>
            <person name="Krutzmann J."/>
            <person name="Morin E."/>
            <person name="Arend M."/>
            <person name="Barry K.W."/>
            <person name="Binder M."/>
            <person name="Choi C."/>
            <person name="Clum A."/>
            <person name="Copeland A."/>
            <person name="Grisel N."/>
            <person name="Haridas S."/>
            <person name="Kipfer T."/>
            <person name="LaButti K."/>
            <person name="Lindquist E."/>
            <person name="Lipzen A."/>
            <person name="Maire R."/>
            <person name="Meier B."/>
            <person name="Mihaltcheva S."/>
            <person name="Molinier V."/>
            <person name="Murat C."/>
            <person name="Poggeler S."/>
            <person name="Quandt C.A."/>
            <person name="Sperisen C."/>
            <person name="Tritt A."/>
            <person name="Tisserant E."/>
            <person name="Crous P.W."/>
            <person name="Henrissat B."/>
            <person name="Nehls U."/>
            <person name="Egli S."/>
            <person name="Spatafora J.W."/>
            <person name="Grigoriev I.V."/>
            <person name="Martin F.M."/>
        </authorList>
    </citation>
    <scope>NUCLEOTIDE SEQUENCE [LARGE SCALE GENOMIC DNA]</scope>
    <source>
        <strain evidence="16 17">CBS 207.34</strain>
    </source>
</reference>
<evidence type="ECO:0000256" key="5">
    <source>
        <dbReference type="ARBA" id="ARBA00012923"/>
    </source>
</evidence>
<organism evidence="16 17">
    <name type="scientific">Glonium stellatum</name>
    <dbReference type="NCBI Taxonomy" id="574774"/>
    <lineage>
        <taxon>Eukaryota</taxon>
        <taxon>Fungi</taxon>
        <taxon>Dikarya</taxon>
        <taxon>Ascomycota</taxon>
        <taxon>Pezizomycotina</taxon>
        <taxon>Dothideomycetes</taxon>
        <taxon>Pleosporomycetidae</taxon>
        <taxon>Gloniales</taxon>
        <taxon>Gloniaceae</taxon>
        <taxon>Glonium</taxon>
    </lineage>
</organism>
<accession>A0A8E2EST3</accession>
<evidence type="ECO:0000256" key="7">
    <source>
        <dbReference type="ARBA" id="ARBA00022490"/>
    </source>
</evidence>
<comment type="subunit">
    <text evidence="4">Monomer.</text>
</comment>
<dbReference type="EMBL" id="KV750652">
    <property type="protein sequence ID" value="OCL03941.1"/>
    <property type="molecule type" value="Genomic_DNA"/>
</dbReference>
<evidence type="ECO:0000256" key="13">
    <source>
        <dbReference type="SAM" id="MobiDB-lite"/>
    </source>
</evidence>
<feature type="domain" description="Glycylpeptide N-tetradecanoyltransferase C-terminal" evidence="15">
    <location>
        <begin position="350"/>
        <end position="566"/>
    </location>
</feature>
<dbReference type="InterPro" id="IPR016181">
    <property type="entry name" value="Acyl_CoA_acyltransferase"/>
</dbReference>
<dbReference type="PANTHER" id="PTHR11377:SF5">
    <property type="entry name" value="GLYCYLPEPTIDE N-TETRADECANOYLTRANSFERASE"/>
    <property type="match status" value="1"/>
</dbReference>
<dbReference type="SUPFAM" id="SSF55729">
    <property type="entry name" value="Acyl-CoA N-acyltransferases (Nat)"/>
    <property type="match status" value="2"/>
</dbReference>
<dbReference type="FunFam" id="3.40.630.30:FF:000042">
    <property type="entry name" value="Glycylpeptide N-tetradecanoyltransferase"/>
    <property type="match status" value="1"/>
</dbReference>
<dbReference type="InterPro" id="IPR022677">
    <property type="entry name" value="NMT_C"/>
</dbReference>
<comment type="catalytic activity">
    <reaction evidence="10 11">
        <text>N-terminal glycyl-[protein] + tetradecanoyl-CoA = N-tetradecanoylglycyl-[protein] + CoA + H(+)</text>
        <dbReference type="Rhea" id="RHEA:15521"/>
        <dbReference type="Rhea" id="RHEA-COMP:12666"/>
        <dbReference type="Rhea" id="RHEA-COMP:12667"/>
        <dbReference type="ChEBI" id="CHEBI:15378"/>
        <dbReference type="ChEBI" id="CHEBI:57287"/>
        <dbReference type="ChEBI" id="CHEBI:57385"/>
        <dbReference type="ChEBI" id="CHEBI:64723"/>
        <dbReference type="ChEBI" id="CHEBI:133050"/>
        <dbReference type="EC" id="2.3.1.97"/>
    </reaction>
</comment>
<dbReference type="PANTHER" id="PTHR11377">
    <property type="entry name" value="N-MYRISTOYL TRANSFERASE"/>
    <property type="match status" value="1"/>
</dbReference>
<dbReference type="InterPro" id="IPR022676">
    <property type="entry name" value="NMT_N"/>
</dbReference>
<dbReference type="Proteomes" id="UP000250140">
    <property type="component" value="Unassembled WGS sequence"/>
</dbReference>
<evidence type="ECO:0000256" key="12">
    <source>
        <dbReference type="RuleBase" id="RU004178"/>
    </source>
</evidence>
<evidence type="ECO:0000256" key="3">
    <source>
        <dbReference type="ARBA" id="ARBA00009469"/>
    </source>
</evidence>
<dbReference type="Gene3D" id="3.40.630.30">
    <property type="match status" value="2"/>
</dbReference>
<comment type="subcellular location">
    <subcellularLocation>
        <location evidence="2">Cytoplasm</location>
    </subcellularLocation>
</comment>
<keyword evidence="8 11" id="KW-0808">Transferase</keyword>
<dbReference type="OrthoDB" id="60315at2759"/>
<keyword evidence="7" id="KW-0963">Cytoplasm</keyword>
<dbReference type="GO" id="GO:0004379">
    <property type="term" value="F:glycylpeptide N-tetradecanoyltransferase activity"/>
    <property type="evidence" value="ECO:0007669"/>
    <property type="project" value="UniProtKB-EC"/>
</dbReference>
<feature type="compositionally biased region" description="Basic residues" evidence="13">
    <location>
        <begin position="57"/>
        <end position="68"/>
    </location>
</feature>
<evidence type="ECO:0000256" key="10">
    <source>
        <dbReference type="ARBA" id="ARBA00048276"/>
    </source>
</evidence>
<keyword evidence="17" id="KW-1185">Reference proteome</keyword>
<evidence type="ECO:0000256" key="6">
    <source>
        <dbReference type="ARBA" id="ARBA00022240"/>
    </source>
</evidence>
<dbReference type="GO" id="GO:0005737">
    <property type="term" value="C:cytoplasm"/>
    <property type="evidence" value="ECO:0007669"/>
    <property type="project" value="UniProtKB-SubCell"/>
</dbReference>
<dbReference type="InterPro" id="IPR022678">
    <property type="entry name" value="NMT_CS"/>
</dbReference>
<comment type="similarity">
    <text evidence="3 12">Belongs to the NMT family.</text>
</comment>
<dbReference type="EC" id="2.3.1.97" evidence="5 11"/>
<proteinExistence type="inferred from homology"/>
<feature type="compositionally biased region" description="Low complexity" evidence="13">
    <location>
        <begin position="37"/>
        <end position="54"/>
    </location>
</feature>
<sequence>MSEESKLTDPATTAEAAAEVVQEAMQGPAGAEDDEGSSSGEEAGTAEVAESAEGAKTKKKKSRKRKIKNALMGKKDGDEADTSTPASKLNKEQLQMLLDSNPALRKELEGQAGVGVGVEGKGKGKMDVEALLKKLNVNELLTGMAPGGKNKKDMASHTFWRTQPVPSFDEARPVEDGPIKMIDVDKVEKEPSQMYPGFEWVTMDLDDENQLEEVYELLSNHYVEDDEAMFRFKYSSSFINWTLKAPGWRKEWHVGVRASGSKKLVAFISGIPVDLRVRKNVLHCSEINFLCVHKKLRSKRLAPVLIKEVTRRCYLANIFQAIYTAGVLIPTPVSTCRYFHRALDWEKLHEVGFSPLPPNSTKERQLAKYKLPNKTSTPGLRIMEVKDMDQVLDLLKRYLERSDMAQIFSKEEAEHWLLHNKESQPKEQVIWSYVIEDPKTGKITDFFSYYLLESTIIASKKHKVVRAAYLFYYATEAAFDKDKALLKPRLNALIKDALILAKNAKFDVFNALTLLDNPLFLEEQRFGAGDGQLHFYLFNYRTAPIQGGVDAKNQASEKHMGGVGVVML</sequence>
<evidence type="ECO:0000256" key="9">
    <source>
        <dbReference type="ARBA" id="ARBA00023315"/>
    </source>
</evidence>
<dbReference type="AlphaFoldDB" id="A0A8E2EST3"/>
<dbReference type="InterPro" id="IPR000903">
    <property type="entry name" value="NMT"/>
</dbReference>
<evidence type="ECO:0000256" key="11">
    <source>
        <dbReference type="RuleBase" id="RU000586"/>
    </source>
</evidence>
<dbReference type="Pfam" id="PF02799">
    <property type="entry name" value="NMT_C"/>
    <property type="match status" value="1"/>
</dbReference>